<organism evidence="3 4">
    <name type="scientific">Xylanibacter ruminicola</name>
    <name type="common">Prevotella ruminicola</name>
    <dbReference type="NCBI Taxonomy" id="839"/>
    <lineage>
        <taxon>Bacteria</taxon>
        <taxon>Pseudomonadati</taxon>
        <taxon>Bacteroidota</taxon>
        <taxon>Bacteroidia</taxon>
        <taxon>Bacteroidales</taxon>
        <taxon>Prevotellaceae</taxon>
        <taxon>Xylanibacter</taxon>
    </lineage>
</organism>
<evidence type="ECO:0008006" key="5">
    <source>
        <dbReference type="Google" id="ProtNLM"/>
    </source>
</evidence>
<feature type="compositionally biased region" description="Basic and acidic residues" evidence="1">
    <location>
        <begin position="198"/>
        <end position="233"/>
    </location>
</feature>
<sequence>MKKMFFALMVMLTSTMAASAMSYEQARNEALFLTDKMAYELNLTDEQYEAAYEINLDYLMGVAGRDDVFGTYWERRNLDLSYILFDWQWKSYIAASYFYRPLYWEAGYWHFGIYRRYPHRDFFYFGRPHFYATYRGGHAWHIHGTHGYYYGRREHFRPTHREHFGMHDRWNRGDFRNPRHSSTRVTGRHDSHRIDVRHDNSRRIEGRHDNRRIENRDNGMNRHHNDINRHNDTNRNNGSFSGHRGGSNSHTRSMGGGTSHSISHGTRSAGGDSRMGGRR</sequence>
<proteinExistence type="predicted"/>
<evidence type="ECO:0000256" key="1">
    <source>
        <dbReference type="SAM" id="MobiDB-lite"/>
    </source>
</evidence>
<dbReference type="Proteomes" id="UP000184280">
    <property type="component" value="Unassembled WGS sequence"/>
</dbReference>
<feature type="region of interest" description="Disordered" evidence="1">
    <location>
        <begin position="198"/>
        <end position="279"/>
    </location>
</feature>
<dbReference type="AlphaFoldDB" id="A0A1M7EDG4"/>
<reference evidence="3 4" key="1">
    <citation type="submission" date="2016-11" db="EMBL/GenBank/DDBJ databases">
        <authorList>
            <person name="Jaros S."/>
            <person name="Januszkiewicz K."/>
            <person name="Wedrychowicz H."/>
        </authorList>
    </citation>
    <scope>NUCLEOTIDE SEQUENCE [LARGE SCALE GENOMIC DNA]</scope>
    <source>
        <strain evidence="3 4">BPI-34</strain>
    </source>
</reference>
<feature type="signal peptide" evidence="2">
    <location>
        <begin position="1"/>
        <end position="22"/>
    </location>
</feature>
<name>A0A1M7EDG4_XYLRU</name>
<accession>A0A1M7EDG4</accession>
<dbReference type="RefSeq" id="WP_073043305.1">
    <property type="nucleotide sequence ID" value="NZ_FRCJ01000001.1"/>
</dbReference>
<protein>
    <recommendedName>
        <fullName evidence="5">DUF3300 domain-containing protein</fullName>
    </recommendedName>
</protein>
<evidence type="ECO:0000256" key="2">
    <source>
        <dbReference type="SAM" id="SignalP"/>
    </source>
</evidence>
<gene>
    <name evidence="3" type="ORF">SAMN04488494_1037</name>
</gene>
<evidence type="ECO:0000313" key="4">
    <source>
        <dbReference type="Proteomes" id="UP000184280"/>
    </source>
</evidence>
<dbReference type="OrthoDB" id="1068046at2"/>
<evidence type="ECO:0000313" key="3">
    <source>
        <dbReference type="EMBL" id="SHL89648.1"/>
    </source>
</evidence>
<keyword evidence="2" id="KW-0732">Signal</keyword>
<feature type="chain" id="PRO_5009925396" description="DUF3300 domain-containing protein" evidence="2">
    <location>
        <begin position="23"/>
        <end position="279"/>
    </location>
</feature>
<dbReference type="EMBL" id="FRCJ01000001">
    <property type="protein sequence ID" value="SHL89648.1"/>
    <property type="molecule type" value="Genomic_DNA"/>
</dbReference>